<dbReference type="CDD" id="cd06261">
    <property type="entry name" value="TM_PBP2"/>
    <property type="match status" value="1"/>
</dbReference>
<feature type="transmembrane region" description="Helical" evidence="9">
    <location>
        <begin position="224"/>
        <end position="245"/>
    </location>
</feature>
<dbReference type="RefSeq" id="WP_145057285.1">
    <property type="nucleotide sequence ID" value="NZ_CP036433.1"/>
</dbReference>
<gene>
    <name evidence="11" type="primary">pstA_2</name>
    <name evidence="11" type="ORF">Pla8534_60730</name>
</gene>
<comment type="subcellular location">
    <subcellularLocation>
        <location evidence="1 9">Cell membrane</location>
        <topology evidence="1 9">Multi-pass membrane protein</topology>
    </subcellularLocation>
</comment>
<comment type="similarity">
    <text evidence="2 9">Belongs to the binding-protein-dependent transport system permease family. CysTW subfamily.</text>
</comment>
<dbReference type="PANTHER" id="PTHR43470:SF5">
    <property type="entry name" value="PHOSPHATE TRANSPORT SYSTEM PERMEASE PROTEIN PSTA"/>
    <property type="match status" value="1"/>
</dbReference>
<organism evidence="11 12">
    <name type="scientific">Lignipirellula cremea</name>
    <dbReference type="NCBI Taxonomy" id="2528010"/>
    <lineage>
        <taxon>Bacteria</taxon>
        <taxon>Pseudomonadati</taxon>
        <taxon>Planctomycetota</taxon>
        <taxon>Planctomycetia</taxon>
        <taxon>Pirellulales</taxon>
        <taxon>Pirellulaceae</taxon>
        <taxon>Lignipirellula</taxon>
    </lineage>
</organism>
<feature type="domain" description="ABC transmembrane type-1" evidence="10">
    <location>
        <begin position="78"/>
        <end position="284"/>
    </location>
</feature>
<dbReference type="InterPro" id="IPR035906">
    <property type="entry name" value="MetI-like_sf"/>
</dbReference>
<dbReference type="OrthoDB" id="9807065at2"/>
<dbReference type="NCBIfam" id="TIGR00974">
    <property type="entry name" value="3a0107s02c"/>
    <property type="match status" value="1"/>
</dbReference>
<feature type="transmembrane region" description="Helical" evidence="9">
    <location>
        <begin position="25"/>
        <end position="52"/>
    </location>
</feature>
<accession>A0A518E2D6</accession>
<keyword evidence="8 9" id="KW-0472">Membrane</keyword>
<dbReference type="Proteomes" id="UP000317648">
    <property type="component" value="Chromosome"/>
</dbReference>
<reference evidence="11 12" key="1">
    <citation type="submission" date="2019-02" db="EMBL/GenBank/DDBJ databases">
        <title>Deep-cultivation of Planctomycetes and their phenomic and genomic characterization uncovers novel biology.</title>
        <authorList>
            <person name="Wiegand S."/>
            <person name="Jogler M."/>
            <person name="Boedeker C."/>
            <person name="Pinto D."/>
            <person name="Vollmers J."/>
            <person name="Rivas-Marin E."/>
            <person name="Kohn T."/>
            <person name="Peeters S.H."/>
            <person name="Heuer A."/>
            <person name="Rast P."/>
            <person name="Oberbeckmann S."/>
            <person name="Bunk B."/>
            <person name="Jeske O."/>
            <person name="Meyerdierks A."/>
            <person name="Storesund J.E."/>
            <person name="Kallscheuer N."/>
            <person name="Luecker S."/>
            <person name="Lage O.M."/>
            <person name="Pohl T."/>
            <person name="Merkel B.J."/>
            <person name="Hornburger P."/>
            <person name="Mueller R.-W."/>
            <person name="Bruemmer F."/>
            <person name="Labrenz M."/>
            <person name="Spormann A.M."/>
            <person name="Op den Camp H."/>
            <person name="Overmann J."/>
            <person name="Amann R."/>
            <person name="Jetten M.S.M."/>
            <person name="Mascher T."/>
            <person name="Medema M.H."/>
            <person name="Devos D.P."/>
            <person name="Kaster A.-K."/>
            <person name="Ovreas L."/>
            <person name="Rohde M."/>
            <person name="Galperin M.Y."/>
            <person name="Jogler C."/>
        </authorList>
    </citation>
    <scope>NUCLEOTIDE SEQUENCE [LARGE SCALE GENOMIC DNA]</scope>
    <source>
        <strain evidence="11 12">Pla85_3_4</strain>
    </source>
</reference>
<dbReference type="SUPFAM" id="SSF161098">
    <property type="entry name" value="MetI-like"/>
    <property type="match status" value="1"/>
</dbReference>
<feature type="transmembrane region" description="Helical" evidence="9">
    <location>
        <begin position="265"/>
        <end position="287"/>
    </location>
</feature>
<evidence type="ECO:0000256" key="2">
    <source>
        <dbReference type="ARBA" id="ARBA00007069"/>
    </source>
</evidence>
<protein>
    <recommendedName>
        <fullName evidence="3 9">Phosphate transport system permease protein PstA</fullName>
    </recommendedName>
</protein>
<evidence type="ECO:0000256" key="3">
    <source>
        <dbReference type="ARBA" id="ARBA00016864"/>
    </source>
</evidence>
<dbReference type="AlphaFoldDB" id="A0A518E2D6"/>
<dbReference type="PANTHER" id="PTHR43470">
    <property type="entry name" value="PHOSPHATE TRANSPORT SYSTEM PERMEASE PROTEIN PSTA-RELATED"/>
    <property type="match status" value="1"/>
</dbReference>
<dbReference type="KEGG" id="lcre:Pla8534_60730"/>
<dbReference type="Pfam" id="PF00528">
    <property type="entry name" value="BPD_transp_1"/>
    <property type="match status" value="1"/>
</dbReference>
<keyword evidence="5 9" id="KW-1003">Cell membrane</keyword>
<dbReference type="Gene3D" id="1.10.3720.10">
    <property type="entry name" value="MetI-like"/>
    <property type="match status" value="1"/>
</dbReference>
<evidence type="ECO:0000256" key="6">
    <source>
        <dbReference type="ARBA" id="ARBA00022692"/>
    </source>
</evidence>
<evidence type="ECO:0000256" key="5">
    <source>
        <dbReference type="ARBA" id="ARBA00022475"/>
    </source>
</evidence>
<feature type="transmembrane region" description="Helical" evidence="9">
    <location>
        <begin position="115"/>
        <end position="139"/>
    </location>
</feature>
<keyword evidence="4" id="KW-0813">Transport</keyword>
<evidence type="ECO:0000256" key="1">
    <source>
        <dbReference type="ARBA" id="ARBA00004651"/>
    </source>
</evidence>
<sequence length="297" mass="32038">MSNSPPNPLAPSKRHRLWKKFCDRAFEIFCLLSMLGCCLLLVAMLGGILWQGLPGLNWSFLVNLQSYVPQKFGIGAALAGTFWLIGLTAIISIPAGVGAALYLEEYASNSGWRKLIQLNISNLAGVPSIVYGILGLGIFVHGLHLGFSILAGALTLSLVILPIIIVATQEALRSVPPSIRTASYALGATRWQTIWRSVLPAATPGIMTGTILALSRAMGETAPIIVVGAIDYAGFFPTSPMSYYTAMPMQIYLLAENSKPEFQSLSSTAIIVLLAILISMNAVAVYIRQHYGKQIQW</sequence>
<feature type="transmembrane region" description="Helical" evidence="9">
    <location>
        <begin position="145"/>
        <end position="167"/>
    </location>
</feature>
<dbReference type="EMBL" id="CP036433">
    <property type="protein sequence ID" value="QDU98212.1"/>
    <property type="molecule type" value="Genomic_DNA"/>
</dbReference>
<name>A0A518E2D6_9BACT</name>
<dbReference type="InterPro" id="IPR000515">
    <property type="entry name" value="MetI-like"/>
</dbReference>
<dbReference type="GO" id="GO:0035435">
    <property type="term" value="P:phosphate ion transmembrane transport"/>
    <property type="evidence" value="ECO:0007669"/>
    <property type="project" value="InterPro"/>
</dbReference>
<evidence type="ECO:0000256" key="4">
    <source>
        <dbReference type="ARBA" id="ARBA00022448"/>
    </source>
</evidence>
<keyword evidence="6 9" id="KW-0812">Transmembrane</keyword>
<dbReference type="InterPro" id="IPR005672">
    <property type="entry name" value="Phosphate_PstA"/>
</dbReference>
<dbReference type="GO" id="GO:0005315">
    <property type="term" value="F:phosphate transmembrane transporter activity"/>
    <property type="evidence" value="ECO:0007669"/>
    <property type="project" value="InterPro"/>
</dbReference>
<proteinExistence type="inferred from homology"/>
<dbReference type="GO" id="GO:0005886">
    <property type="term" value="C:plasma membrane"/>
    <property type="evidence" value="ECO:0007669"/>
    <property type="project" value="UniProtKB-SubCell"/>
</dbReference>
<dbReference type="PROSITE" id="PS50928">
    <property type="entry name" value="ABC_TM1"/>
    <property type="match status" value="1"/>
</dbReference>
<evidence type="ECO:0000256" key="8">
    <source>
        <dbReference type="ARBA" id="ARBA00023136"/>
    </source>
</evidence>
<keyword evidence="7 9" id="KW-1133">Transmembrane helix</keyword>
<keyword evidence="12" id="KW-1185">Reference proteome</keyword>
<evidence type="ECO:0000256" key="7">
    <source>
        <dbReference type="ARBA" id="ARBA00022989"/>
    </source>
</evidence>
<evidence type="ECO:0000259" key="10">
    <source>
        <dbReference type="PROSITE" id="PS50928"/>
    </source>
</evidence>
<evidence type="ECO:0000313" key="11">
    <source>
        <dbReference type="EMBL" id="QDU98212.1"/>
    </source>
</evidence>
<evidence type="ECO:0000313" key="12">
    <source>
        <dbReference type="Proteomes" id="UP000317648"/>
    </source>
</evidence>
<evidence type="ECO:0000256" key="9">
    <source>
        <dbReference type="RuleBase" id="RU363043"/>
    </source>
</evidence>
<feature type="transmembrane region" description="Helical" evidence="9">
    <location>
        <begin position="72"/>
        <end position="103"/>
    </location>
</feature>